<sequence length="353" mass="39599">MAVFVVVLSLAVVALCQNSMTNLVTFNGRKSDDPCYEESLNGGLKPKRCLPDFENIAFGREVLTSSTCGNPPTRHCFNTVDEKGEKQRQCQICDSANAKKRHPAFYLTDLHNANNVTCWQSEPQMPGSSDNVTLLLSLGKKYELTFVSLLFCSQKPDSLAVYKSMDYGKSWLPFQFYSSQCRKVYGRPNRAIITKANEQEPLCTDAHSTIDPLAGSRIAFSTMENRPSAYDFDHSPVLQDWVTATDIKIIFHRLYPYGDEVIKENEAILRESSYYSVADLAVGGRCKCNGHASRCMVGRDGSLTCDCKHNTAGRDCEKCKPFHFDRPWGRATAREANECKGMIFLFLAYFPST</sequence>
<dbReference type="PROSITE" id="PS00022">
    <property type="entry name" value="EGF_1"/>
    <property type="match status" value="1"/>
</dbReference>
<evidence type="ECO:0000256" key="3">
    <source>
        <dbReference type="ARBA" id="ARBA00023157"/>
    </source>
</evidence>
<comment type="caution">
    <text evidence="8">The sequence shown here is derived from an EMBL/GenBank/DDBJ whole genome shotgun (WGS) entry which is preliminary data.</text>
</comment>
<dbReference type="FunFam" id="2.60.120.260:FF:000098">
    <property type="entry name" value="Netrin-A, isoform B"/>
    <property type="match status" value="1"/>
</dbReference>
<dbReference type="InterPro" id="IPR008211">
    <property type="entry name" value="Laminin_N"/>
</dbReference>
<evidence type="ECO:0000313" key="8">
    <source>
        <dbReference type="EMBL" id="KAK2706401.1"/>
    </source>
</evidence>
<dbReference type="Gene3D" id="2.60.120.260">
    <property type="entry name" value="Galactose-binding domain-like"/>
    <property type="match status" value="1"/>
</dbReference>
<feature type="chain" id="PRO_5041710938" description="Laminin N-terminal domain-containing protein" evidence="6">
    <location>
        <begin position="17"/>
        <end position="353"/>
    </location>
</feature>
<keyword evidence="4" id="KW-0325">Glycoprotein</keyword>
<accession>A0AA88HFA4</accession>
<proteinExistence type="predicted"/>
<feature type="signal peptide" evidence="6">
    <location>
        <begin position="1"/>
        <end position="16"/>
    </location>
</feature>
<dbReference type="Pfam" id="PF24973">
    <property type="entry name" value="EGF_LMN_ATRN"/>
    <property type="match status" value="1"/>
</dbReference>
<dbReference type="PANTHER" id="PTHR10574">
    <property type="entry name" value="NETRIN/LAMININ-RELATED"/>
    <property type="match status" value="1"/>
</dbReference>
<protein>
    <recommendedName>
        <fullName evidence="7">Laminin N-terminal domain-containing protein</fullName>
    </recommendedName>
</protein>
<keyword evidence="1 6" id="KW-0732">Signal</keyword>
<dbReference type="InterPro" id="IPR050440">
    <property type="entry name" value="Laminin/Netrin_ECM"/>
</dbReference>
<organism evidence="8 9">
    <name type="scientific">Artemia franciscana</name>
    <name type="common">Brine shrimp</name>
    <name type="synonym">Artemia sanfranciscana</name>
    <dbReference type="NCBI Taxonomy" id="6661"/>
    <lineage>
        <taxon>Eukaryota</taxon>
        <taxon>Metazoa</taxon>
        <taxon>Ecdysozoa</taxon>
        <taxon>Arthropoda</taxon>
        <taxon>Crustacea</taxon>
        <taxon>Branchiopoda</taxon>
        <taxon>Anostraca</taxon>
        <taxon>Artemiidae</taxon>
        <taxon>Artemia</taxon>
    </lineage>
</organism>
<keyword evidence="9" id="KW-1185">Reference proteome</keyword>
<dbReference type="GO" id="GO:0008045">
    <property type="term" value="P:motor neuron axon guidance"/>
    <property type="evidence" value="ECO:0007669"/>
    <property type="project" value="TreeGrafter"/>
</dbReference>
<evidence type="ECO:0000256" key="4">
    <source>
        <dbReference type="ARBA" id="ARBA00023180"/>
    </source>
</evidence>
<reference evidence="8" key="1">
    <citation type="submission" date="2023-07" db="EMBL/GenBank/DDBJ databases">
        <title>Chromosome-level genome assembly of Artemia franciscana.</title>
        <authorList>
            <person name="Jo E."/>
        </authorList>
    </citation>
    <scope>NUCLEOTIDE SEQUENCE</scope>
    <source>
        <tissue evidence="8">Whole body</tissue>
    </source>
</reference>
<dbReference type="GO" id="GO:0009888">
    <property type="term" value="P:tissue development"/>
    <property type="evidence" value="ECO:0007669"/>
    <property type="project" value="TreeGrafter"/>
</dbReference>
<evidence type="ECO:0000256" key="5">
    <source>
        <dbReference type="ARBA" id="ARBA00023292"/>
    </source>
</evidence>
<evidence type="ECO:0000256" key="2">
    <source>
        <dbReference type="ARBA" id="ARBA00022737"/>
    </source>
</evidence>
<dbReference type="PROSITE" id="PS51117">
    <property type="entry name" value="LAMININ_NTER"/>
    <property type="match status" value="1"/>
</dbReference>
<evidence type="ECO:0000313" key="9">
    <source>
        <dbReference type="Proteomes" id="UP001187531"/>
    </source>
</evidence>
<dbReference type="CDD" id="cd00055">
    <property type="entry name" value="EGF_Lam"/>
    <property type="match status" value="1"/>
</dbReference>
<evidence type="ECO:0000256" key="1">
    <source>
        <dbReference type="ARBA" id="ARBA00022729"/>
    </source>
</evidence>
<dbReference type="Pfam" id="PF00055">
    <property type="entry name" value="Laminin_N"/>
    <property type="match status" value="1"/>
</dbReference>
<dbReference type="PANTHER" id="PTHR10574:SF365">
    <property type="entry name" value="NETRIN-A-RELATED"/>
    <property type="match status" value="1"/>
</dbReference>
<keyword evidence="3" id="KW-1015">Disulfide bond</keyword>
<keyword evidence="2" id="KW-0677">Repeat</keyword>
<gene>
    <name evidence="8" type="ORF">QYM36_016445</name>
</gene>
<dbReference type="GO" id="GO:0005604">
    <property type="term" value="C:basement membrane"/>
    <property type="evidence" value="ECO:0007669"/>
    <property type="project" value="TreeGrafter"/>
</dbReference>
<dbReference type="EMBL" id="JAVRJZ010000020">
    <property type="protein sequence ID" value="KAK2706401.1"/>
    <property type="molecule type" value="Genomic_DNA"/>
</dbReference>
<dbReference type="GO" id="GO:0009887">
    <property type="term" value="P:animal organ morphogenesis"/>
    <property type="evidence" value="ECO:0007669"/>
    <property type="project" value="TreeGrafter"/>
</dbReference>
<dbReference type="SMART" id="SM00136">
    <property type="entry name" value="LamNT"/>
    <property type="match status" value="1"/>
</dbReference>
<keyword evidence="5" id="KW-0424">Laminin EGF-like domain</keyword>
<feature type="domain" description="Laminin N-terminal" evidence="7">
    <location>
        <begin position="45"/>
        <end position="285"/>
    </location>
</feature>
<dbReference type="AlphaFoldDB" id="A0AA88HFA4"/>
<dbReference type="SUPFAM" id="SSF57196">
    <property type="entry name" value="EGF/Laminin"/>
    <property type="match status" value="1"/>
</dbReference>
<evidence type="ECO:0000259" key="7">
    <source>
        <dbReference type="PROSITE" id="PS51117"/>
    </source>
</evidence>
<dbReference type="GO" id="GO:0016358">
    <property type="term" value="P:dendrite development"/>
    <property type="evidence" value="ECO:0007669"/>
    <property type="project" value="TreeGrafter"/>
</dbReference>
<evidence type="ECO:0000256" key="6">
    <source>
        <dbReference type="SAM" id="SignalP"/>
    </source>
</evidence>
<name>A0AA88HFA4_ARTSF</name>
<dbReference type="PROSITE" id="PS01248">
    <property type="entry name" value="EGF_LAM_1"/>
    <property type="match status" value="1"/>
</dbReference>
<dbReference type="SMART" id="SM00180">
    <property type="entry name" value="EGF_Lam"/>
    <property type="match status" value="1"/>
</dbReference>
<dbReference type="InterPro" id="IPR000742">
    <property type="entry name" value="EGF"/>
</dbReference>
<dbReference type="Proteomes" id="UP001187531">
    <property type="component" value="Unassembled WGS sequence"/>
</dbReference>
<dbReference type="InterPro" id="IPR002049">
    <property type="entry name" value="LE_dom"/>
</dbReference>
<dbReference type="InterPro" id="IPR056863">
    <property type="entry name" value="LMN_ATRN_NET-like_EGF"/>
</dbReference>